<keyword evidence="1" id="KW-1133">Transmembrane helix</keyword>
<keyword evidence="1" id="KW-0812">Transmembrane</keyword>
<comment type="caution">
    <text evidence="2">The sequence shown here is derived from an EMBL/GenBank/DDBJ whole genome shotgun (WGS) entry which is preliminary data.</text>
</comment>
<dbReference type="EMBL" id="CAJVCH010075434">
    <property type="protein sequence ID" value="CAG7720940.1"/>
    <property type="molecule type" value="Genomic_DNA"/>
</dbReference>
<feature type="transmembrane region" description="Helical" evidence="1">
    <location>
        <begin position="37"/>
        <end position="55"/>
    </location>
</feature>
<dbReference type="AlphaFoldDB" id="A0A8J2JIK9"/>
<evidence type="ECO:0000313" key="2">
    <source>
        <dbReference type="EMBL" id="CAG7720940.1"/>
    </source>
</evidence>
<proteinExistence type="predicted"/>
<dbReference type="Proteomes" id="UP000708208">
    <property type="component" value="Unassembled WGS sequence"/>
</dbReference>
<evidence type="ECO:0000256" key="1">
    <source>
        <dbReference type="SAM" id="Phobius"/>
    </source>
</evidence>
<evidence type="ECO:0008006" key="4">
    <source>
        <dbReference type="Google" id="ProtNLM"/>
    </source>
</evidence>
<evidence type="ECO:0000313" key="3">
    <source>
        <dbReference type="Proteomes" id="UP000708208"/>
    </source>
</evidence>
<sequence length="122" mass="13756">MQFFSGGSVIGTTSVAELPFDLNSLKFSSELDVNTKAMMVATTCHVVFLLNYEITRDRVKCGWLPKLVFYAFIFFFVGSLVFVMTRPCQMEEVKLLDEQRAGNATSGLETHNFSIFRMGFGK</sequence>
<feature type="transmembrane region" description="Helical" evidence="1">
    <location>
        <begin position="67"/>
        <end position="85"/>
    </location>
</feature>
<protein>
    <recommendedName>
        <fullName evidence="4">Transmembrane protein</fullName>
    </recommendedName>
</protein>
<accession>A0A8J2JIK9</accession>
<keyword evidence="3" id="KW-1185">Reference proteome</keyword>
<name>A0A8J2JIK9_9HEXA</name>
<organism evidence="2 3">
    <name type="scientific">Allacma fusca</name>
    <dbReference type="NCBI Taxonomy" id="39272"/>
    <lineage>
        <taxon>Eukaryota</taxon>
        <taxon>Metazoa</taxon>
        <taxon>Ecdysozoa</taxon>
        <taxon>Arthropoda</taxon>
        <taxon>Hexapoda</taxon>
        <taxon>Collembola</taxon>
        <taxon>Symphypleona</taxon>
        <taxon>Sminthuridae</taxon>
        <taxon>Allacma</taxon>
    </lineage>
</organism>
<keyword evidence="1" id="KW-0472">Membrane</keyword>
<gene>
    <name evidence="2" type="ORF">AFUS01_LOCUS10192</name>
</gene>
<reference evidence="2" key="1">
    <citation type="submission" date="2021-06" db="EMBL/GenBank/DDBJ databases">
        <authorList>
            <person name="Hodson N. C."/>
            <person name="Mongue J. A."/>
            <person name="Jaron S. K."/>
        </authorList>
    </citation>
    <scope>NUCLEOTIDE SEQUENCE</scope>
</reference>